<name>A0A061HAM7_9BASI</name>
<dbReference type="SMART" id="SM01337">
    <property type="entry name" value="APC10"/>
    <property type="match status" value="1"/>
</dbReference>
<dbReference type="Gene3D" id="2.60.120.260">
    <property type="entry name" value="Galactose-binding domain-like"/>
    <property type="match status" value="1"/>
</dbReference>
<dbReference type="eggNOG" id="KOG3437">
    <property type="taxonomic scope" value="Eukaryota"/>
</dbReference>
<feature type="region of interest" description="Disordered" evidence="6">
    <location>
        <begin position="1"/>
        <end position="36"/>
    </location>
</feature>
<dbReference type="AlphaFoldDB" id="A0A061HAM7"/>
<dbReference type="InterPro" id="IPR008979">
    <property type="entry name" value="Galactose-bd-like_sf"/>
</dbReference>
<feature type="compositionally biased region" description="Low complexity" evidence="6">
    <location>
        <begin position="263"/>
        <end position="290"/>
    </location>
</feature>
<dbReference type="Proteomes" id="UP000053664">
    <property type="component" value="Unassembled WGS sequence"/>
</dbReference>
<dbReference type="PANTHER" id="PTHR12936">
    <property type="entry name" value="ANAPHASE-PROMOTING COMPLEX 10"/>
    <property type="match status" value="1"/>
</dbReference>
<dbReference type="GeneID" id="19317464"/>
<accession>A0A061HAM7</accession>
<reference evidence="8 9" key="1">
    <citation type="journal article" date="2013" name="Plant Cell">
        <title>The transition from a phytopathogenic smut ancestor to an anamorphic biocontrol agent deciphered by comparative whole-genome analysis.</title>
        <authorList>
            <person name="Lefebvre F."/>
            <person name="Joly D.L."/>
            <person name="Labbe C."/>
            <person name="Teichmann B."/>
            <person name="Linning R."/>
            <person name="Belzile F."/>
            <person name="Bakkeren G."/>
            <person name="Belanger R.R."/>
        </authorList>
    </citation>
    <scope>NUCLEOTIDE SEQUENCE [LARGE SCALE GENOMIC DNA]</scope>
    <source>
        <strain evidence="8 9">PF-1</strain>
    </source>
</reference>
<keyword evidence="4" id="KW-0833">Ubl conjugation pathway</keyword>
<proteinExistence type="inferred from homology"/>
<feature type="compositionally biased region" description="Low complexity" evidence="6">
    <location>
        <begin position="298"/>
        <end position="316"/>
    </location>
</feature>
<feature type="compositionally biased region" description="Basic and acidic residues" evidence="6">
    <location>
        <begin position="199"/>
        <end position="230"/>
    </location>
</feature>
<dbReference type="RefSeq" id="XP_007879062.1">
    <property type="nucleotide sequence ID" value="XM_007880871.1"/>
</dbReference>
<dbReference type="Pfam" id="PF03256">
    <property type="entry name" value="ANAPC10"/>
    <property type="match status" value="1"/>
</dbReference>
<dbReference type="KEGG" id="pfp:PFL1_03354"/>
<comment type="similarity">
    <text evidence="1">Belongs to the APC10 family.</text>
</comment>
<feature type="compositionally biased region" description="Acidic residues" evidence="6">
    <location>
        <begin position="140"/>
        <end position="155"/>
    </location>
</feature>
<evidence type="ECO:0000256" key="6">
    <source>
        <dbReference type="SAM" id="MobiDB-lite"/>
    </source>
</evidence>
<gene>
    <name evidence="8" type="ORF">PFL1_03354</name>
</gene>
<organism evidence="8 9">
    <name type="scientific">Pseudozyma flocculosa PF-1</name>
    <dbReference type="NCBI Taxonomy" id="1277687"/>
    <lineage>
        <taxon>Eukaryota</taxon>
        <taxon>Fungi</taxon>
        <taxon>Dikarya</taxon>
        <taxon>Basidiomycota</taxon>
        <taxon>Ustilaginomycotina</taxon>
        <taxon>Ustilaginomycetes</taxon>
        <taxon>Ustilaginales</taxon>
        <taxon>Ustilaginaceae</taxon>
        <taxon>Pseudozyma</taxon>
    </lineage>
</organism>
<dbReference type="EMBL" id="KE361632">
    <property type="protein sequence ID" value="EPQ29065.1"/>
    <property type="molecule type" value="Genomic_DNA"/>
</dbReference>
<dbReference type="SUPFAM" id="SSF49785">
    <property type="entry name" value="Galactose-binding domain-like"/>
    <property type="match status" value="1"/>
</dbReference>
<sequence length="324" mass="35374">MANTAAAATTTTVPPQRRSFYDVEDESNKRDVGSQPGTRWTLSSFKPGSGVAELRSRDMSKLWQSDGMQPHLITITFSRLTHLTHVSLYLDVRQDDSYTPTKLCIRAGTHASDLIPVRTRTFESPQGWKHFLLDKSDTSTPEEEEVDDDDDDEGEGGGTGRGKREGIWCWIVQVCVLANHLNGKDTHVRRCVIWGPPEGGEHGDTRADRQAVASDKRARMDETEAVEAVKRALQSGRAPTEDAGSSSNNGRDSDEDEQRRLFAAAPAAAATRSAQATAAQQPQQQRPSASIGLDELLGRAQHSGSSSSTSARRTTGLNRFGSLR</sequence>
<dbReference type="HOGENOM" id="CLU_081647_0_0_1"/>
<evidence type="ECO:0000256" key="3">
    <source>
        <dbReference type="ARBA" id="ARBA00022776"/>
    </source>
</evidence>
<evidence type="ECO:0000313" key="8">
    <source>
        <dbReference type="EMBL" id="EPQ29065.1"/>
    </source>
</evidence>
<evidence type="ECO:0000256" key="5">
    <source>
        <dbReference type="ARBA" id="ARBA00023306"/>
    </source>
</evidence>
<keyword evidence="3" id="KW-0498">Mitosis</keyword>
<dbReference type="InterPro" id="IPR004939">
    <property type="entry name" value="APC_su10/DOC_dom"/>
</dbReference>
<dbReference type="OrthoDB" id="24948at2759"/>
<dbReference type="PANTHER" id="PTHR12936:SF0">
    <property type="entry name" value="ANAPHASE-PROMOTING COMPLEX SUBUNIT 10"/>
    <property type="match status" value="1"/>
</dbReference>
<evidence type="ECO:0000256" key="2">
    <source>
        <dbReference type="ARBA" id="ARBA00022618"/>
    </source>
</evidence>
<evidence type="ECO:0000313" key="9">
    <source>
        <dbReference type="Proteomes" id="UP000053664"/>
    </source>
</evidence>
<dbReference type="InterPro" id="IPR016901">
    <property type="entry name" value="APC10/Doc1"/>
</dbReference>
<keyword evidence="5" id="KW-0131">Cell cycle</keyword>
<feature type="domain" description="DOC" evidence="7">
    <location>
        <begin position="10"/>
        <end position="220"/>
    </location>
</feature>
<dbReference type="PROSITE" id="PS51284">
    <property type="entry name" value="DOC"/>
    <property type="match status" value="1"/>
</dbReference>
<feature type="region of interest" description="Disordered" evidence="6">
    <location>
        <begin position="132"/>
        <end position="161"/>
    </location>
</feature>
<dbReference type="GO" id="GO:0031145">
    <property type="term" value="P:anaphase-promoting complex-dependent catabolic process"/>
    <property type="evidence" value="ECO:0007669"/>
    <property type="project" value="InterPro"/>
</dbReference>
<evidence type="ECO:0000256" key="4">
    <source>
        <dbReference type="ARBA" id="ARBA00022786"/>
    </source>
</evidence>
<dbReference type="GO" id="GO:0070979">
    <property type="term" value="P:protein K11-linked ubiquitination"/>
    <property type="evidence" value="ECO:0007669"/>
    <property type="project" value="TreeGrafter"/>
</dbReference>
<evidence type="ECO:0000259" key="7">
    <source>
        <dbReference type="PROSITE" id="PS51284"/>
    </source>
</evidence>
<keyword evidence="2" id="KW-0132">Cell division</keyword>
<feature type="compositionally biased region" description="Low complexity" evidence="6">
    <location>
        <begin position="1"/>
        <end position="12"/>
    </location>
</feature>
<evidence type="ECO:0000256" key="1">
    <source>
        <dbReference type="ARBA" id="ARBA00006762"/>
    </source>
</evidence>
<dbReference type="GO" id="GO:0051301">
    <property type="term" value="P:cell division"/>
    <property type="evidence" value="ECO:0007669"/>
    <property type="project" value="UniProtKB-KW"/>
</dbReference>
<protein>
    <recommendedName>
        <fullName evidence="7">DOC domain-containing protein</fullName>
    </recommendedName>
</protein>
<dbReference type="GO" id="GO:0005680">
    <property type="term" value="C:anaphase-promoting complex"/>
    <property type="evidence" value="ECO:0007669"/>
    <property type="project" value="InterPro"/>
</dbReference>
<feature type="region of interest" description="Disordered" evidence="6">
    <location>
        <begin position="196"/>
        <end position="324"/>
    </location>
</feature>
<dbReference type="CDD" id="cd08366">
    <property type="entry name" value="APC10"/>
    <property type="match status" value="1"/>
</dbReference>